<evidence type="ECO:0000256" key="6">
    <source>
        <dbReference type="SAM" id="MobiDB-lite"/>
    </source>
</evidence>
<dbReference type="PROSITE" id="PS01124">
    <property type="entry name" value="HTH_ARAC_FAMILY_2"/>
    <property type="match status" value="1"/>
</dbReference>
<organism evidence="8 9">
    <name type="scientific">Kerstersia gyiorum</name>
    <dbReference type="NCBI Taxonomy" id="206506"/>
    <lineage>
        <taxon>Bacteria</taxon>
        <taxon>Pseudomonadati</taxon>
        <taxon>Pseudomonadota</taxon>
        <taxon>Betaproteobacteria</taxon>
        <taxon>Burkholderiales</taxon>
        <taxon>Alcaligenaceae</taxon>
        <taxon>Kerstersia</taxon>
    </lineage>
</organism>
<dbReference type="Pfam" id="PF02311">
    <property type="entry name" value="AraC_binding"/>
    <property type="match status" value="1"/>
</dbReference>
<dbReference type="Gene3D" id="1.10.10.60">
    <property type="entry name" value="Homeodomain-like"/>
    <property type="match status" value="1"/>
</dbReference>
<dbReference type="Pfam" id="PF12833">
    <property type="entry name" value="HTH_18"/>
    <property type="match status" value="1"/>
</dbReference>
<gene>
    <name evidence="8" type="ORF">EV679_2142</name>
</gene>
<evidence type="ECO:0000256" key="3">
    <source>
        <dbReference type="ARBA" id="ARBA00023125"/>
    </source>
</evidence>
<proteinExistence type="predicted"/>
<dbReference type="InterPro" id="IPR009057">
    <property type="entry name" value="Homeodomain-like_sf"/>
</dbReference>
<dbReference type="AlphaFoldDB" id="A0A4Q7MPA6"/>
<dbReference type="RefSeq" id="WP_242611465.1">
    <property type="nucleotide sequence ID" value="NZ_CBCSEB010000006.1"/>
</dbReference>
<dbReference type="SMART" id="SM00342">
    <property type="entry name" value="HTH_ARAC"/>
    <property type="match status" value="1"/>
</dbReference>
<evidence type="ECO:0000313" key="9">
    <source>
        <dbReference type="Proteomes" id="UP000292039"/>
    </source>
</evidence>
<evidence type="ECO:0000256" key="5">
    <source>
        <dbReference type="ARBA" id="ARBA00023163"/>
    </source>
</evidence>
<feature type="domain" description="HTH araC/xylS-type" evidence="7">
    <location>
        <begin position="184"/>
        <end position="280"/>
    </location>
</feature>
<evidence type="ECO:0000256" key="2">
    <source>
        <dbReference type="ARBA" id="ARBA00023015"/>
    </source>
</evidence>
<dbReference type="InterPro" id="IPR018062">
    <property type="entry name" value="HTH_AraC-typ_CS"/>
</dbReference>
<evidence type="ECO:0000259" key="7">
    <source>
        <dbReference type="PROSITE" id="PS01124"/>
    </source>
</evidence>
<dbReference type="InterPro" id="IPR018060">
    <property type="entry name" value="HTH_AraC"/>
</dbReference>
<dbReference type="SUPFAM" id="SSF51182">
    <property type="entry name" value="RmlC-like cupins"/>
    <property type="match status" value="1"/>
</dbReference>
<dbReference type="PROSITE" id="PS00041">
    <property type="entry name" value="HTH_ARAC_FAMILY_1"/>
    <property type="match status" value="1"/>
</dbReference>
<evidence type="ECO:0000256" key="1">
    <source>
        <dbReference type="ARBA" id="ARBA00022491"/>
    </source>
</evidence>
<comment type="caution">
    <text evidence="8">The sequence shown here is derived from an EMBL/GenBank/DDBJ whole genome shotgun (WGS) entry which is preliminary data.</text>
</comment>
<accession>A0A4Q7MPA6</accession>
<evidence type="ECO:0000256" key="4">
    <source>
        <dbReference type="ARBA" id="ARBA00023159"/>
    </source>
</evidence>
<reference evidence="8 9" key="1">
    <citation type="submission" date="2019-02" db="EMBL/GenBank/DDBJ databases">
        <title>Genomic Encyclopedia of Type Strains, Phase IV (KMG-IV): sequencing the most valuable type-strain genomes for metagenomic binning, comparative biology and taxonomic classification.</title>
        <authorList>
            <person name="Goeker M."/>
        </authorList>
    </citation>
    <scope>NUCLEOTIDE SEQUENCE [LARGE SCALE GENOMIC DNA]</scope>
    <source>
        <strain evidence="8 9">DSM 16618</strain>
    </source>
</reference>
<feature type="region of interest" description="Disordered" evidence="6">
    <location>
        <begin position="1"/>
        <end position="34"/>
    </location>
</feature>
<evidence type="ECO:0000313" key="8">
    <source>
        <dbReference type="EMBL" id="RZS69543.1"/>
    </source>
</evidence>
<dbReference type="PANTHER" id="PTHR11019">
    <property type="entry name" value="HTH-TYPE TRANSCRIPTIONAL REGULATOR NIMR"/>
    <property type="match status" value="1"/>
</dbReference>
<dbReference type="InterPro" id="IPR011051">
    <property type="entry name" value="RmlC_Cupin_sf"/>
</dbReference>
<sequence length="288" mass="31497">MPDVQPSPDDLQWATTRPGLVRVPDPHASPMQGEHTASPVVAYGTDMPANAHIPPHTHRRAQLLHATEGVMLIRAEYGSWVVPPGCAVWVPPGICHDIRMANQPVAMRTIFVEPGLRPTLWPHCQVIEVAPLLLQLILAATRLPLDYPAGGREERIMSLILDEIETAHPLALHVPMPAHAGLRERCRAFIASPADAASLESWADGLHMHPRTLARLFQRETGLNFGAWCRRTRLLLAVPMLASGASVLEVALAHGYDSPSAFSATFRQHFGQPPSAYQPGRSTRPAPH</sequence>
<name>A0A4Q7MPA6_9BURK</name>
<dbReference type="GO" id="GO:0043565">
    <property type="term" value="F:sequence-specific DNA binding"/>
    <property type="evidence" value="ECO:0007669"/>
    <property type="project" value="InterPro"/>
</dbReference>
<dbReference type="InterPro" id="IPR003313">
    <property type="entry name" value="AraC-bd"/>
</dbReference>
<dbReference type="GO" id="GO:0003700">
    <property type="term" value="F:DNA-binding transcription factor activity"/>
    <property type="evidence" value="ECO:0007669"/>
    <property type="project" value="InterPro"/>
</dbReference>
<dbReference type="Gene3D" id="2.60.120.10">
    <property type="entry name" value="Jelly Rolls"/>
    <property type="match status" value="1"/>
</dbReference>
<keyword evidence="3" id="KW-0238">DNA-binding</keyword>
<keyword evidence="4" id="KW-0010">Activator</keyword>
<dbReference type="InterPro" id="IPR020449">
    <property type="entry name" value="Tscrpt_reg_AraC-type_HTH"/>
</dbReference>
<keyword evidence="1" id="KW-0678">Repressor</keyword>
<protein>
    <submittedName>
        <fullName evidence="8">AraC family transcriptional regulator</fullName>
    </submittedName>
</protein>
<dbReference type="SUPFAM" id="SSF46689">
    <property type="entry name" value="Homeodomain-like"/>
    <property type="match status" value="1"/>
</dbReference>
<dbReference type="PANTHER" id="PTHR11019:SF159">
    <property type="entry name" value="TRANSCRIPTIONAL REGULATOR-RELATED"/>
    <property type="match status" value="1"/>
</dbReference>
<dbReference type="EMBL" id="SGWZ01000003">
    <property type="protein sequence ID" value="RZS69543.1"/>
    <property type="molecule type" value="Genomic_DNA"/>
</dbReference>
<dbReference type="PRINTS" id="PR00032">
    <property type="entry name" value="HTHARAC"/>
</dbReference>
<dbReference type="InterPro" id="IPR014710">
    <property type="entry name" value="RmlC-like_jellyroll"/>
</dbReference>
<keyword evidence="2" id="KW-0805">Transcription regulation</keyword>
<keyword evidence="5" id="KW-0804">Transcription</keyword>
<dbReference type="Proteomes" id="UP000292039">
    <property type="component" value="Unassembled WGS sequence"/>
</dbReference>
<dbReference type="FunFam" id="1.10.10.60:FF:000132">
    <property type="entry name" value="AraC family transcriptional regulator"/>
    <property type="match status" value="1"/>
</dbReference>
<dbReference type="CDD" id="cd06124">
    <property type="entry name" value="cupin_NimR-like_N"/>
    <property type="match status" value="1"/>
</dbReference>